<gene>
    <name evidence="2" type="ORF">TTEB3V08_LOCUS11991</name>
</gene>
<dbReference type="EMBL" id="OE010910">
    <property type="protein sequence ID" value="CAD7464112.1"/>
    <property type="molecule type" value="Genomic_DNA"/>
</dbReference>
<sequence>MLDYACPTWGHLVDTYMRRMQAFQNQCLRTIVDAWYVCNVTLHQNFEMPTIKDYSRKTKENKLGRTSTCHQPLDMALAWLVSRVARERWRICTSSPHSPSWFLYTSPGILDKVVTMNKTLGELAKPSALQAKLKLHPELVAIYDKKVDDTKELINTHQQWNKHCNVFWKWMETVLAEKRKQLSQSSSSKETENLVILMNVLKCTVKSLLESRSEINTSSHQEIVLEGLERCHFNIISKETELKLWLHELQATLNKTKENLRDKPTVLKYKIEDLLQCMKNL</sequence>
<feature type="domain" description="Tubulin epsilon and delta complex protein 1" evidence="1">
    <location>
        <begin position="66"/>
        <end position="175"/>
    </location>
</feature>
<reference evidence="2" key="1">
    <citation type="submission" date="2020-11" db="EMBL/GenBank/DDBJ databases">
        <authorList>
            <person name="Tran Van P."/>
        </authorList>
    </citation>
    <scope>NUCLEOTIDE SEQUENCE</scope>
</reference>
<evidence type="ECO:0000313" key="2">
    <source>
        <dbReference type="EMBL" id="CAD7464112.1"/>
    </source>
</evidence>
<proteinExistence type="predicted"/>
<dbReference type="AlphaFoldDB" id="A0A7R9ITC0"/>
<dbReference type="InterPro" id="IPR027996">
    <property type="entry name" value="TEDC1_dom"/>
</dbReference>
<name>A0A7R9ITC0_9NEOP</name>
<evidence type="ECO:0000259" key="1">
    <source>
        <dbReference type="Pfam" id="PF14970"/>
    </source>
</evidence>
<accession>A0A7R9ITC0</accession>
<dbReference type="Pfam" id="PF14970">
    <property type="entry name" value="TEDC1"/>
    <property type="match status" value="1"/>
</dbReference>
<organism evidence="2">
    <name type="scientific">Timema tahoe</name>
    <dbReference type="NCBI Taxonomy" id="61484"/>
    <lineage>
        <taxon>Eukaryota</taxon>
        <taxon>Metazoa</taxon>
        <taxon>Ecdysozoa</taxon>
        <taxon>Arthropoda</taxon>
        <taxon>Hexapoda</taxon>
        <taxon>Insecta</taxon>
        <taxon>Pterygota</taxon>
        <taxon>Neoptera</taxon>
        <taxon>Polyneoptera</taxon>
        <taxon>Phasmatodea</taxon>
        <taxon>Timematodea</taxon>
        <taxon>Timematoidea</taxon>
        <taxon>Timematidae</taxon>
        <taxon>Timema</taxon>
    </lineage>
</organism>
<protein>
    <recommendedName>
        <fullName evidence="1">Tubulin epsilon and delta complex protein 1 domain-containing protein</fullName>
    </recommendedName>
</protein>